<keyword evidence="2" id="KW-1185">Reference proteome</keyword>
<dbReference type="EMBL" id="AZJJ01000007">
    <property type="protein sequence ID" value="ETD25560.1"/>
    <property type="molecule type" value="Genomic_DNA"/>
</dbReference>
<reference evidence="1 2" key="1">
    <citation type="submission" date="2013-10" db="EMBL/GenBank/DDBJ databases">
        <title>The Genome Sequence of Helicobacter canis NCTC 12740.</title>
        <authorList>
            <consortium name="The Broad Institute Genomics Platform"/>
            <person name="Earl A."/>
            <person name="Fox J.G."/>
            <person name="Shen Z."/>
            <person name="Young S.K."/>
            <person name="Zeng Q."/>
            <person name="Gargeya S."/>
            <person name="Fitzgerald M."/>
            <person name="Abouelleil A."/>
            <person name="Alvarado L."/>
            <person name="Chapman S.B."/>
            <person name="Gainer-Dewar J."/>
            <person name="Goldberg J."/>
            <person name="Griggs A."/>
            <person name="Gujja S."/>
            <person name="Hansen M."/>
            <person name="Howarth C."/>
            <person name="Imamovic A."/>
            <person name="Ireland A."/>
            <person name="Larimer J."/>
            <person name="McCowan C."/>
            <person name="Murphy C."/>
            <person name="Pearson M."/>
            <person name="Poon T.W."/>
            <person name="Priest M."/>
            <person name="Roberts A."/>
            <person name="Saif S."/>
            <person name="Shea T."/>
            <person name="Sykes S."/>
            <person name="Wortman J."/>
            <person name="Nusbaum C."/>
            <person name="Birren B."/>
        </authorList>
    </citation>
    <scope>NUCLEOTIDE SEQUENCE [LARGE SCALE GENOMIC DNA]</scope>
    <source>
        <strain evidence="1 2">NCTC 12740</strain>
    </source>
</reference>
<protein>
    <recommendedName>
        <fullName evidence="3">Periplasmic protein</fullName>
    </recommendedName>
</protein>
<sequence>MLGYFLFLSKGISLKHLITTAQLSLLLALGLMSQNLYAKSSIISPIPLPQQKILDIDEHSCNDGCLKRLYTNGYIFSFLAKFSTSTTDKKVLRYFSEAMAQLSGIEVMQDSGSKEHFRVALLIPKQLVGRYSVSVANTILSYLIARNIDFDFQVFDSIDESKENLESTYLRIIQSNANFVIAMLGPTGVQNLIDYDNLIYPTYIPTINKERLPQGVIDRLPENLYFGGISYKEQFQALLPLMQGMPLIEYADDSQIGSYLSALFSSFEGRVIRQRSLSNQEASQFTKTLQKESTYFPNAALILNTSAPKTGLVLSQIELSDEPPRVYLSTQINFSPIVLQLASPKARENLFVVSSIGTIDTNLMEYAFLLNNDLRYDWVSYATSLGVEFGLRTITKDSKQLFSESMRDKQIQYQNRIWTTKGANFVPVK</sequence>
<comment type="caution">
    <text evidence="1">The sequence shown here is derived from an EMBL/GenBank/DDBJ whole genome shotgun (WGS) entry which is preliminary data.</text>
</comment>
<evidence type="ECO:0000313" key="1">
    <source>
        <dbReference type="EMBL" id="ETD25560.1"/>
    </source>
</evidence>
<organism evidence="1 2">
    <name type="scientific">Helicobacter canis NCTC 12740</name>
    <dbReference type="NCBI Taxonomy" id="1357399"/>
    <lineage>
        <taxon>Bacteria</taxon>
        <taxon>Pseudomonadati</taxon>
        <taxon>Campylobacterota</taxon>
        <taxon>Epsilonproteobacteria</taxon>
        <taxon>Campylobacterales</taxon>
        <taxon>Helicobacteraceae</taxon>
        <taxon>Helicobacter</taxon>
    </lineage>
</organism>
<proteinExistence type="predicted"/>
<name>V8CEX8_9HELI</name>
<dbReference type="PATRIC" id="fig|1357399.3.peg.1449"/>
<dbReference type="STRING" id="1357399.HMPREF2087_01388"/>
<gene>
    <name evidence="1" type="ORF">HMPREF2087_01388</name>
</gene>
<accession>V8CEX8</accession>
<dbReference type="HOGENOM" id="CLU_051001_0_0_7"/>
<dbReference type="AlphaFoldDB" id="V8CEX8"/>
<dbReference type="Proteomes" id="UP000018688">
    <property type="component" value="Unassembled WGS sequence"/>
</dbReference>
<dbReference type="eggNOG" id="COG0683">
    <property type="taxonomic scope" value="Bacteria"/>
</dbReference>
<evidence type="ECO:0000313" key="2">
    <source>
        <dbReference type="Proteomes" id="UP000018688"/>
    </source>
</evidence>
<evidence type="ECO:0008006" key="3">
    <source>
        <dbReference type="Google" id="ProtNLM"/>
    </source>
</evidence>